<organism evidence="2 3">
    <name type="scientific">Sphingomonas aracearum</name>
    <dbReference type="NCBI Taxonomy" id="2283317"/>
    <lineage>
        <taxon>Bacteria</taxon>
        <taxon>Pseudomonadati</taxon>
        <taxon>Pseudomonadota</taxon>
        <taxon>Alphaproteobacteria</taxon>
        <taxon>Sphingomonadales</taxon>
        <taxon>Sphingomonadaceae</taxon>
        <taxon>Sphingomonas</taxon>
    </lineage>
</organism>
<dbReference type="Proteomes" id="UP000253918">
    <property type="component" value="Unassembled WGS sequence"/>
</dbReference>
<evidence type="ECO:0000313" key="2">
    <source>
        <dbReference type="EMBL" id="RDE05547.1"/>
    </source>
</evidence>
<keyword evidence="1" id="KW-1133">Transmembrane helix</keyword>
<keyword evidence="1" id="KW-0812">Transmembrane</keyword>
<accession>A0A369VVE6</accession>
<comment type="caution">
    <text evidence="2">The sequence shown here is derived from an EMBL/GenBank/DDBJ whole genome shotgun (WGS) entry which is preliminary data.</text>
</comment>
<evidence type="ECO:0000313" key="3">
    <source>
        <dbReference type="Proteomes" id="UP000253918"/>
    </source>
</evidence>
<feature type="transmembrane region" description="Helical" evidence="1">
    <location>
        <begin position="128"/>
        <end position="151"/>
    </location>
</feature>
<keyword evidence="1" id="KW-0472">Membrane</keyword>
<dbReference type="RefSeq" id="WP_114687617.1">
    <property type="nucleotide sequence ID" value="NZ_QQNB01000002.1"/>
</dbReference>
<feature type="transmembrane region" description="Helical" evidence="1">
    <location>
        <begin position="65"/>
        <end position="83"/>
    </location>
</feature>
<proteinExistence type="predicted"/>
<feature type="transmembrane region" description="Helical" evidence="1">
    <location>
        <begin position="104"/>
        <end position="122"/>
    </location>
</feature>
<reference evidence="2 3" key="1">
    <citation type="submission" date="2018-07" db="EMBL/GenBank/DDBJ databases">
        <title>a novel species of Sphingomonas isolated from the rhizosphere soil of Araceae plant.</title>
        <authorList>
            <person name="Zhiyong W."/>
            <person name="Qinglan Z."/>
            <person name="Zhiwei F."/>
            <person name="Ding X."/>
            <person name="Gejiao W."/>
            <person name="Shixue Z."/>
        </authorList>
    </citation>
    <scope>NUCLEOTIDE SEQUENCE [LARGE SCALE GENOMIC DNA]</scope>
    <source>
        <strain evidence="2 3">WZY 27</strain>
    </source>
</reference>
<protein>
    <submittedName>
        <fullName evidence="2">DUF1453 family protein</fullName>
    </submittedName>
</protein>
<dbReference type="OrthoDB" id="7204434at2"/>
<dbReference type="Pfam" id="PF07301">
    <property type="entry name" value="DUF1453"/>
    <property type="match status" value="1"/>
</dbReference>
<keyword evidence="3" id="KW-1185">Reference proteome</keyword>
<sequence>MQAHHVQPGGWLQFVIPLAIAGVVLALRARRMTRVRALHPGRLWMVPALYAALVAALLVQHPPAPLGWLACAAGLAAGCALGWQRGKTMRIHLDPATGGLHQQGSLVAILFLVVLIAVKQGAAAGGAALHLDVGLMTDVLACLALGMFSVMRVEMFLRARRLLAGFSPPASP</sequence>
<feature type="transmembrane region" description="Helical" evidence="1">
    <location>
        <begin position="41"/>
        <end position="59"/>
    </location>
</feature>
<dbReference type="EMBL" id="QQNB01000002">
    <property type="protein sequence ID" value="RDE05547.1"/>
    <property type="molecule type" value="Genomic_DNA"/>
</dbReference>
<dbReference type="AlphaFoldDB" id="A0A369VVE6"/>
<dbReference type="InterPro" id="IPR058247">
    <property type="entry name" value="DUF1453"/>
</dbReference>
<evidence type="ECO:0000256" key="1">
    <source>
        <dbReference type="SAM" id="Phobius"/>
    </source>
</evidence>
<gene>
    <name evidence="2" type="ORF">DVW87_09930</name>
</gene>
<feature type="transmembrane region" description="Helical" evidence="1">
    <location>
        <begin position="12"/>
        <end position="29"/>
    </location>
</feature>
<name>A0A369VVE6_9SPHN</name>